<feature type="compositionally biased region" description="Basic and acidic residues" evidence="1">
    <location>
        <begin position="9"/>
        <end position="26"/>
    </location>
</feature>
<dbReference type="Proteomes" id="UP000245125">
    <property type="component" value="Unassembled WGS sequence"/>
</dbReference>
<proteinExistence type="predicted"/>
<evidence type="ECO:0000313" key="2">
    <source>
        <dbReference type="EMBL" id="SPQ00427.1"/>
    </source>
</evidence>
<feature type="region of interest" description="Disordered" evidence="1">
    <location>
        <begin position="1"/>
        <end position="26"/>
    </location>
</feature>
<dbReference type="EMBL" id="OUUY01000068">
    <property type="protein sequence ID" value="SPQ00427.1"/>
    <property type="molecule type" value="Genomic_DNA"/>
</dbReference>
<name>A0A2U3QG77_9BACT</name>
<dbReference type="AlphaFoldDB" id="A0A2U3QG77"/>
<evidence type="ECO:0000256" key="1">
    <source>
        <dbReference type="SAM" id="MobiDB-lite"/>
    </source>
</evidence>
<reference evidence="3" key="1">
    <citation type="submission" date="2018-03" db="EMBL/GenBank/DDBJ databases">
        <authorList>
            <person name="Zecchin S."/>
        </authorList>
    </citation>
    <scope>NUCLEOTIDE SEQUENCE [LARGE SCALE GENOMIC DNA]</scope>
</reference>
<accession>A0A2U3QG77</accession>
<sequence length="120" mass="13752">MSRGPLEGGKGRRDDKAAKEEWQGEEQVVKTDVEKLASVPGEFDRIERDIVYPQIARRDGYAEGRAVKRYKAAVFKAWIYRKKSTACSDTEHGNTYNHEGEVVPKRDCEYPRQNNFEGEA</sequence>
<evidence type="ECO:0000313" key="3">
    <source>
        <dbReference type="Proteomes" id="UP000245125"/>
    </source>
</evidence>
<protein>
    <submittedName>
        <fullName evidence="2">Uncharacterized protein</fullName>
    </submittedName>
</protein>
<organism evidence="2 3">
    <name type="scientific">Candidatus Sulfobium mesophilum</name>
    <dbReference type="NCBI Taxonomy" id="2016548"/>
    <lineage>
        <taxon>Bacteria</taxon>
        <taxon>Pseudomonadati</taxon>
        <taxon>Nitrospirota</taxon>
        <taxon>Nitrospiria</taxon>
        <taxon>Nitrospirales</taxon>
        <taxon>Nitrospiraceae</taxon>
        <taxon>Candidatus Sulfobium</taxon>
    </lineage>
</organism>
<gene>
    <name evidence="2" type="ORF">NBG4_230026</name>
</gene>
<keyword evidence="3" id="KW-1185">Reference proteome</keyword>